<protein>
    <recommendedName>
        <fullName evidence="2">SH3b domain-containing protein</fullName>
    </recommendedName>
</protein>
<gene>
    <name evidence="3" type="ORF">GCM10009001_01150</name>
</gene>
<feature type="compositionally biased region" description="Basic and acidic residues" evidence="1">
    <location>
        <begin position="168"/>
        <end position="186"/>
    </location>
</feature>
<dbReference type="Pfam" id="PF03734">
    <property type="entry name" value="YkuD"/>
    <property type="match status" value="1"/>
</dbReference>
<dbReference type="Pfam" id="PF08239">
    <property type="entry name" value="SH3_3"/>
    <property type="match status" value="1"/>
</dbReference>
<reference evidence="3 4" key="1">
    <citation type="journal article" date="2019" name="Int. J. Syst. Evol. Microbiol.">
        <title>The Global Catalogue of Microorganisms (GCM) 10K type strain sequencing project: providing services to taxonomists for standard genome sequencing and annotation.</title>
        <authorList>
            <consortium name="The Broad Institute Genomics Platform"/>
            <consortium name="The Broad Institute Genome Sequencing Center for Infectious Disease"/>
            <person name="Wu L."/>
            <person name="Ma J."/>
        </authorList>
    </citation>
    <scope>NUCLEOTIDE SEQUENCE [LARGE SCALE GENOMIC DNA]</scope>
    <source>
        <strain evidence="3 4">JCM 15395</strain>
    </source>
</reference>
<name>A0ABN1FEC1_9BACI</name>
<sequence>MSKGKSVMLGIAIFFLTALILVITVNANEKKTHHEAKLHNPMENTLKEKSVVVKTPQKEKNKKAAPGNKQNTQSYTTKYIAVSELNVRSGPGVEHDVIDVLTLNETIEAAMENAINGWVKVNGDNLQGYVNQNYLSDEKIKVVSAATKSGDTNNKNEKKDQPQNSDSHQQKDSTKKDTNKQKKDSTKNNSNEQKPTPPKNDARKLDTVGASNQLILVTTNGYGTSSATVQTFERDSTGSWEQILSVPGHIGKNGFAANKVEGDGKSPTGKYSIGFAFGRSGNPGTKLPFRNITSDIVWVDDSDSALYNTWQSKQATKQKWNSAENMNIPAYTYGFVINYNTQKTPGAGSAIFFHISNSYTLGCTGVSKGNVIKILQWLDPAKNPVIIQTPRSALGNY</sequence>
<dbReference type="Proteomes" id="UP001500866">
    <property type="component" value="Unassembled WGS sequence"/>
</dbReference>
<evidence type="ECO:0000313" key="4">
    <source>
        <dbReference type="Proteomes" id="UP001500866"/>
    </source>
</evidence>
<evidence type="ECO:0000313" key="3">
    <source>
        <dbReference type="EMBL" id="GAA0589024.1"/>
    </source>
</evidence>
<feature type="region of interest" description="Disordered" evidence="1">
    <location>
        <begin position="146"/>
        <end position="206"/>
    </location>
</feature>
<keyword evidence="4" id="KW-1185">Reference proteome</keyword>
<dbReference type="PROSITE" id="PS51781">
    <property type="entry name" value="SH3B"/>
    <property type="match status" value="1"/>
</dbReference>
<comment type="caution">
    <text evidence="3">The sequence shown here is derived from an EMBL/GenBank/DDBJ whole genome shotgun (WGS) entry which is preliminary data.</text>
</comment>
<evidence type="ECO:0000256" key="1">
    <source>
        <dbReference type="SAM" id="MobiDB-lite"/>
    </source>
</evidence>
<dbReference type="Gene3D" id="2.30.30.40">
    <property type="entry name" value="SH3 Domains"/>
    <property type="match status" value="1"/>
</dbReference>
<dbReference type="RefSeq" id="WP_343809290.1">
    <property type="nucleotide sequence ID" value="NZ_BAAADS010000001.1"/>
</dbReference>
<dbReference type="InterPro" id="IPR005490">
    <property type="entry name" value="LD_TPept_cat_dom"/>
</dbReference>
<feature type="domain" description="SH3b" evidence="2">
    <location>
        <begin position="75"/>
        <end position="139"/>
    </location>
</feature>
<dbReference type="PANTHER" id="PTHR38589:SF1">
    <property type="entry name" value="BLR0621 PROTEIN"/>
    <property type="match status" value="1"/>
</dbReference>
<proteinExistence type="predicted"/>
<organism evidence="3 4">
    <name type="scientific">Virgibacillus siamensis</name>
    <dbReference type="NCBI Taxonomy" id="480071"/>
    <lineage>
        <taxon>Bacteria</taxon>
        <taxon>Bacillati</taxon>
        <taxon>Bacillota</taxon>
        <taxon>Bacilli</taxon>
        <taxon>Bacillales</taxon>
        <taxon>Bacillaceae</taxon>
        <taxon>Virgibacillus</taxon>
    </lineage>
</organism>
<dbReference type="SMART" id="SM00287">
    <property type="entry name" value="SH3b"/>
    <property type="match status" value="1"/>
</dbReference>
<dbReference type="PANTHER" id="PTHR38589">
    <property type="entry name" value="BLR0621 PROTEIN"/>
    <property type="match status" value="1"/>
</dbReference>
<dbReference type="InterPro" id="IPR003646">
    <property type="entry name" value="SH3-like_bac-type"/>
</dbReference>
<accession>A0ABN1FEC1</accession>
<evidence type="ECO:0000259" key="2">
    <source>
        <dbReference type="PROSITE" id="PS51781"/>
    </source>
</evidence>
<dbReference type="EMBL" id="BAAADS010000001">
    <property type="protein sequence ID" value="GAA0589024.1"/>
    <property type="molecule type" value="Genomic_DNA"/>
</dbReference>